<proteinExistence type="predicted"/>
<evidence type="ECO:0000313" key="2">
    <source>
        <dbReference type="Proteomes" id="UP000306631"/>
    </source>
</evidence>
<protein>
    <submittedName>
        <fullName evidence="1">Uncharacterized protein</fullName>
    </submittedName>
</protein>
<dbReference type="RefSeq" id="WP_136003870.1">
    <property type="nucleotide sequence ID" value="NZ_SRYW01000004.1"/>
</dbReference>
<dbReference type="Proteomes" id="UP000306631">
    <property type="component" value="Unassembled WGS sequence"/>
</dbReference>
<organism evidence="1 2">
    <name type="scientific">Stenotrophomonas maltophilia</name>
    <name type="common">Pseudomonas maltophilia</name>
    <name type="synonym">Xanthomonas maltophilia</name>
    <dbReference type="NCBI Taxonomy" id="40324"/>
    <lineage>
        <taxon>Bacteria</taxon>
        <taxon>Pseudomonadati</taxon>
        <taxon>Pseudomonadota</taxon>
        <taxon>Gammaproteobacteria</taxon>
        <taxon>Lysobacterales</taxon>
        <taxon>Lysobacteraceae</taxon>
        <taxon>Stenotrophomonas</taxon>
        <taxon>Stenotrophomonas maltophilia group</taxon>
    </lineage>
</organism>
<sequence>MTSKHTPGPWAVQSAEECTGRQLDDLVKWVVTGDQHSLWISTGPTWDPEHAEESEANARLIAAAPELLKALQGARREIAALVAACGEGVCTAAALEAADTAIAKATGGA</sequence>
<evidence type="ECO:0000313" key="1">
    <source>
        <dbReference type="EMBL" id="TGY35228.1"/>
    </source>
</evidence>
<name>A0A4S2D194_STEMA</name>
<gene>
    <name evidence="1" type="ORF">E5352_05775</name>
</gene>
<accession>A0A4S2D194</accession>
<reference evidence="1 2" key="1">
    <citation type="submission" date="2019-04" db="EMBL/GenBank/DDBJ databases">
        <title>Microbes associate with the intestines of laboratory mice.</title>
        <authorList>
            <person name="Navarre W."/>
            <person name="Wong E."/>
            <person name="Huang K."/>
            <person name="Tropini C."/>
            <person name="Ng K."/>
            <person name="Yu B."/>
        </authorList>
    </citation>
    <scope>NUCLEOTIDE SEQUENCE [LARGE SCALE GENOMIC DNA]</scope>
    <source>
        <strain evidence="1 2">NM62_B4-13</strain>
    </source>
</reference>
<comment type="caution">
    <text evidence="1">The sequence shown here is derived from an EMBL/GenBank/DDBJ whole genome shotgun (WGS) entry which is preliminary data.</text>
</comment>
<dbReference type="EMBL" id="SRYW01000004">
    <property type="protein sequence ID" value="TGY35228.1"/>
    <property type="molecule type" value="Genomic_DNA"/>
</dbReference>
<dbReference type="OrthoDB" id="7062919at2"/>
<dbReference type="AlphaFoldDB" id="A0A4S2D194"/>